<evidence type="ECO:0000313" key="3">
    <source>
        <dbReference type="EMBL" id="HIY95294.1"/>
    </source>
</evidence>
<evidence type="ECO:0000259" key="2">
    <source>
        <dbReference type="Pfam" id="PF26572"/>
    </source>
</evidence>
<sequence>MTEPKLSDHTDYVYLPDTATARDLATYLIRARSVDPQAAVRLQANGEVLGVSVCVLAPETLLDSTPTVIGLRAIRLAQPTEVDLTVEASALLDRLARIEEAGLALALPPVTVTAPWAGRTAPRSGWEKKGFYLSDHARATAQEGIGAVDGALPANPGHAVVATVRSRIWSSPLQAPDTTVSLPAGAAFALEVLGFLPPRATEPLPVFASGRWARISARAGHVLVYSAASA</sequence>
<reference evidence="3" key="2">
    <citation type="submission" date="2021-04" db="EMBL/GenBank/DDBJ databases">
        <authorList>
            <person name="Gilroy R."/>
        </authorList>
    </citation>
    <scope>NUCLEOTIDE SEQUENCE</scope>
    <source>
        <strain evidence="3">ChiHjej12B11-9195</strain>
    </source>
</reference>
<name>A0A9D2CPR5_9MICC</name>
<dbReference type="Pfam" id="PF26572">
    <property type="entry name" value="DUF8185"/>
    <property type="match status" value="1"/>
</dbReference>
<dbReference type="InterPro" id="IPR058323">
    <property type="entry name" value="DUF8010"/>
</dbReference>
<organism evidence="3 4">
    <name type="scientific">Candidatus Rothia avicola</name>
    <dbReference type="NCBI Taxonomy" id="2840478"/>
    <lineage>
        <taxon>Bacteria</taxon>
        <taxon>Bacillati</taxon>
        <taxon>Actinomycetota</taxon>
        <taxon>Actinomycetes</taxon>
        <taxon>Micrococcales</taxon>
        <taxon>Micrococcaceae</taxon>
        <taxon>Rothia</taxon>
    </lineage>
</organism>
<dbReference type="Proteomes" id="UP000824134">
    <property type="component" value="Unassembled WGS sequence"/>
</dbReference>
<feature type="domain" description="DUF8010" evidence="1">
    <location>
        <begin position="13"/>
        <end position="117"/>
    </location>
</feature>
<dbReference type="Pfam" id="PF26035">
    <property type="entry name" value="DUF8010"/>
    <property type="match status" value="1"/>
</dbReference>
<dbReference type="InterPro" id="IPR058498">
    <property type="entry name" value="DUF8185"/>
</dbReference>
<reference evidence="3" key="1">
    <citation type="journal article" date="2021" name="PeerJ">
        <title>Extensive microbial diversity within the chicken gut microbiome revealed by metagenomics and culture.</title>
        <authorList>
            <person name="Gilroy R."/>
            <person name="Ravi A."/>
            <person name="Getino M."/>
            <person name="Pursley I."/>
            <person name="Horton D.L."/>
            <person name="Alikhan N.F."/>
            <person name="Baker D."/>
            <person name="Gharbi K."/>
            <person name="Hall N."/>
            <person name="Watson M."/>
            <person name="Adriaenssens E.M."/>
            <person name="Foster-Nyarko E."/>
            <person name="Jarju S."/>
            <person name="Secka A."/>
            <person name="Antonio M."/>
            <person name="Oren A."/>
            <person name="Chaudhuri R.R."/>
            <person name="La Ragione R."/>
            <person name="Hildebrand F."/>
            <person name="Pallen M.J."/>
        </authorList>
    </citation>
    <scope>NUCLEOTIDE SEQUENCE</scope>
    <source>
        <strain evidence="3">ChiHjej12B11-9195</strain>
    </source>
</reference>
<evidence type="ECO:0000259" key="1">
    <source>
        <dbReference type="Pfam" id="PF26035"/>
    </source>
</evidence>
<dbReference type="AlphaFoldDB" id="A0A9D2CPR5"/>
<feature type="domain" description="DUF8185" evidence="2">
    <location>
        <begin position="122"/>
        <end position="227"/>
    </location>
</feature>
<evidence type="ECO:0000313" key="4">
    <source>
        <dbReference type="Proteomes" id="UP000824134"/>
    </source>
</evidence>
<proteinExistence type="predicted"/>
<dbReference type="EMBL" id="DXCN01000049">
    <property type="protein sequence ID" value="HIY95294.1"/>
    <property type="molecule type" value="Genomic_DNA"/>
</dbReference>
<gene>
    <name evidence="3" type="ORF">H9821_06490</name>
</gene>
<comment type="caution">
    <text evidence="3">The sequence shown here is derived from an EMBL/GenBank/DDBJ whole genome shotgun (WGS) entry which is preliminary data.</text>
</comment>
<protein>
    <submittedName>
        <fullName evidence="3">Transcriptional regulator</fullName>
    </submittedName>
</protein>
<accession>A0A9D2CPR5</accession>